<dbReference type="RefSeq" id="WP_131899262.1">
    <property type="nucleotide sequence ID" value="NZ_SMKZ01000044.1"/>
</dbReference>
<proteinExistence type="inferred from homology"/>
<dbReference type="GO" id="GO:0006689">
    <property type="term" value="P:ganglioside catabolic process"/>
    <property type="evidence" value="ECO:0007669"/>
    <property type="project" value="TreeGrafter"/>
</dbReference>
<comment type="similarity">
    <text evidence="2">Belongs to the glycosyl hydrolase 33 family.</text>
</comment>
<evidence type="ECO:0000256" key="2">
    <source>
        <dbReference type="ARBA" id="ARBA00009348"/>
    </source>
</evidence>
<feature type="signal peptide" evidence="4">
    <location>
        <begin position="1"/>
        <end position="21"/>
    </location>
</feature>
<dbReference type="InterPro" id="IPR036278">
    <property type="entry name" value="Sialidase_sf"/>
</dbReference>
<comment type="catalytic activity">
    <reaction evidence="1">
        <text>Hydrolysis of alpha-(2-&gt;3)-, alpha-(2-&gt;6)-, alpha-(2-&gt;8)- glycosidic linkages of terminal sialic acid residues in oligosaccharides, glycoproteins, glycolipids, colominic acid and synthetic substrates.</text>
        <dbReference type="EC" id="3.2.1.18"/>
    </reaction>
</comment>
<accession>A0A4R5CNZ0</accession>
<organism evidence="6 7">
    <name type="scientific">Jiangella asiatica</name>
    <dbReference type="NCBI Taxonomy" id="2530372"/>
    <lineage>
        <taxon>Bacteria</taxon>
        <taxon>Bacillati</taxon>
        <taxon>Actinomycetota</taxon>
        <taxon>Actinomycetes</taxon>
        <taxon>Jiangellales</taxon>
        <taxon>Jiangellaceae</taxon>
        <taxon>Jiangella</taxon>
    </lineage>
</organism>
<evidence type="ECO:0000259" key="5">
    <source>
        <dbReference type="Pfam" id="PF13088"/>
    </source>
</evidence>
<keyword evidence="4" id="KW-0732">Signal</keyword>
<keyword evidence="7" id="KW-1185">Reference proteome</keyword>
<dbReference type="Proteomes" id="UP000294739">
    <property type="component" value="Unassembled WGS sequence"/>
</dbReference>
<dbReference type="AlphaFoldDB" id="A0A4R5CNZ0"/>
<dbReference type="InParanoid" id="A0A4R5CNZ0"/>
<dbReference type="PANTHER" id="PTHR10628:SF30">
    <property type="entry name" value="EXO-ALPHA-SIALIDASE"/>
    <property type="match status" value="1"/>
</dbReference>
<evidence type="ECO:0000256" key="4">
    <source>
        <dbReference type="SAM" id="SignalP"/>
    </source>
</evidence>
<dbReference type="OrthoDB" id="7294637at2"/>
<dbReference type="EMBL" id="SMKZ01000044">
    <property type="protein sequence ID" value="TDE01020.1"/>
    <property type="molecule type" value="Genomic_DNA"/>
</dbReference>
<dbReference type="InterPro" id="IPR026856">
    <property type="entry name" value="Sialidase_fam"/>
</dbReference>
<sequence length="404" mass="42167">MTYSTKLKAALALILVGGATAAAPAGAQQEPAAPATPACTSTPFVSGTDGYHTFRIPATIVSPSGEVLAFAEGRVDSASDTGDIDIVLRRSDDGGCTWSDLEVVADLGADTIGNPTPVVDPESGDIVLLSTFNLGTSTEDRIKRGLDPARTAHVQRSSDGGRTWSEPEDIAATTRLPSWRWYATGPGHAIALTSGPDAGRLVAGANHSLAPADGSTDIGTEAQYLGGHSLISDDGGLTWRIGFVADDPTGRANANETTLAQLPDGRVYLNSRKGRNSAAVGNRLDTYSPDGAESLDRPYVSQGTLWQMPACAGSVLQTNGTGSDQALFFTGPSNPGARSALSIRRSDDGGLTFEPVLTLSGLPAAYSDLVQLDRDTIGVMYETGNFIPSETITFRRVPLRDLRS</sequence>
<dbReference type="InterPro" id="IPR011040">
    <property type="entry name" value="Sialidase"/>
</dbReference>
<dbReference type="SUPFAM" id="SSF50939">
    <property type="entry name" value="Sialidases"/>
    <property type="match status" value="1"/>
</dbReference>
<dbReference type="Gene3D" id="2.120.10.10">
    <property type="match status" value="1"/>
</dbReference>
<dbReference type="GO" id="GO:0005737">
    <property type="term" value="C:cytoplasm"/>
    <property type="evidence" value="ECO:0007669"/>
    <property type="project" value="TreeGrafter"/>
</dbReference>
<evidence type="ECO:0000256" key="1">
    <source>
        <dbReference type="ARBA" id="ARBA00000427"/>
    </source>
</evidence>
<feature type="chain" id="PRO_5039159405" description="exo-alpha-sialidase" evidence="4">
    <location>
        <begin position="22"/>
        <end position="404"/>
    </location>
</feature>
<dbReference type="GO" id="GO:0009313">
    <property type="term" value="P:oligosaccharide catabolic process"/>
    <property type="evidence" value="ECO:0007669"/>
    <property type="project" value="TreeGrafter"/>
</dbReference>
<dbReference type="Pfam" id="PF13088">
    <property type="entry name" value="BNR_2"/>
    <property type="match status" value="1"/>
</dbReference>
<reference evidence="6 7" key="1">
    <citation type="submission" date="2019-03" db="EMBL/GenBank/DDBJ databases">
        <title>Draft genome sequences of novel Actinobacteria.</title>
        <authorList>
            <person name="Sahin N."/>
            <person name="Ay H."/>
            <person name="Saygin H."/>
        </authorList>
    </citation>
    <scope>NUCLEOTIDE SEQUENCE [LARGE SCALE GENOMIC DNA]</scope>
    <source>
        <strain evidence="6 7">5K138</strain>
    </source>
</reference>
<feature type="domain" description="Sialidase" evidence="5">
    <location>
        <begin position="66"/>
        <end position="373"/>
    </location>
</feature>
<protein>
    <recommendedName>
        <fullName evidence="3">exo-alpha-sialidase</fullName>
        <ecNumber evidence="3">3.2.1.18</ecNumber>
    </recommendedName>
</protein>
<dbReference type="GO" id="GO:0004308">
    <property type="term" value="F:exo-alpha-sialidase activity"/>
    <property type="evidence" value="ECO:0007669"/>
    <property type="project" value="UniProtKB-EC"/>
</dbReference>
<dbReference type="GO" id="GO:0016020">
    <property type="term" value="C:membrane"/>
    <property type="evidence" value="ECO:0007669"/>
    <property type="project" value="TreeGrafter"/>
</dbReference>
<name>A0A4R5CNZ0_9ACTN</name>
<evidence type="ECO:0000313" key="7">
    <source>
        <dbReference type="Proteomes" id="UP000294739"/>
    </source>
</evidence>
<comment type="caution">
    <text evidence="6">The sequence shown here is derived from an EMBL/GenBank/DDBJ whole genome shotgun (WGS) entry which is preliminary data.</text>
</comment>
<evidence type="ECO:0000313" key="6">
    <source>
        <dbReference type="EMBL" id="TDE01020.1"/>
    </source>
</evidence>
<evidence type="ECO:0000256" key="3">
    <source>
        <dbReference type="ARBA" id="ARBA00012733"/>
    </source>
</evidence>
<dbReference type="CDD" id="cd15482">
    <property type="entry name" value="Sialidase_non-viral"/>
    <property type="match status" value="1"/>
</dbReference>
<gene>
    <name evidence="6" type="ORF">E1269_23830</name>
</gene>
<dbReference type="PANTHER" id="PTHR10628">
    <property type="entry name" value="SIALIDASE"/>
    <property type="match status" value="1"/>
</dbReference>
<dbReference type="EC" id="3.2.1.18" evidence="3"/>